<organism evidence="1">
    <name type="scientific">Brachypodium distachyon</name>
    <name type="common">Purple false brome</name>
    <name type="synonym">Trachynia distachya</name>
    <dbReference type="NCBI Taxonomy" id="15368"/>
    <lineage>
        <taxon>Eukaryota</taxon>
        <taxon>Viridiplantae</taxon>
        <taxon>Streptophyta</taxon>
        <taxon>Embryophyta</taxon>
        <taxon>Tracheophyta</taxon>
        <taxon>Spermatophyta</taxon>
        <taxon>Magnoliopsida</taxon>
        <taxon>Liliopsida</taxon>
        <taxon>Poales</taxon>
        <taxon>Poaceae</taxon>
        <taxon>BOP clade</taxon>
        <taxon>Pooideae</taxon>
        <taxon>Stipodae</taxon>
        <taxon>Brachypodieae</taxon>
        <taxon>Brachypodium</taxon>
    </lineage>
</organism>
<evidence type="ECO:0000313" key="2">
    <source>
        <dbReference type="EnsemblPlants" id="KQJ81783"/>
    </source>
</evidence>
<evidence type="ECO:0000313" key="3">
    <source>
        <dbReference type="Proteomes" id="UP000008810"/>
    </source>
</evidence>
<proteinExistence type="predicted"/>
<dbReference type="Proteomes" id="UP000008810">
    <property type="component" value="Chromosome 5"/>
</dbReference>
<dbReference type="Gramene" id="KQJ81783">
    <property type="protein sequence ID" value="KQJ81783"/>
    <property type="gene ID" value="BRADI_5g03065v3"/>
</dbReference>
<dbReference type="EMBL" id="CM000884">
    <property type="protein sequence ID" value="KQJ81783.1"/>
    <property type="molecule type" value="Genomic_DNA"/>
</dbReference>
<protein>
    <submittedName>
        <fullName evidence="1 2">Uncharacterized protein</fullName>
    </submittedName>
</protein>
<evidence type="ECO:0000313" key="1">
    <source>
        <dbReference type="EMBL" id="KQJ81783.1"/>
    </source>
</evidence>
<name>A0A0Q3E247_BRADI</name>
<sequence>MHVVVVDLAGTAIDSRRCKDEGLRRDLLGGPAIFQWPSLVPGSLLTAKSRRQCSGGWVWRGAMLGRWGECGGELVRTRQQARRTACSGAWRRARASMRRRARGGLQGARDGATAARGEQQCIGRIWDRRPRGRDLGE</sequence>
<dbReference type="InParanoid" id="A0A0Q3E247"/>
<reference evidence="2" key="3">
    <citation type="submission" date="2018-08" db="UniProtKB">
        <authorList>
            <consortium name="EnsemblPlants"/>
        </authorList>
    </citation>
    <scope>IDENTIFICATION</scope>
    <source>
        <strain evidence="2">cv. Bd21</strain>
    </source>
</reference>
<accession>A0A0Q3E247</accession>
<gene>
    <name evidence="1" type="ORF">BRADI_5g03065v3</name>
</gene>
<keyword evidence="3" id="KW-1185">Reference proteome</keyword>
<dbReference type="AlphaFoldDB" id="A0A0Q3E247"/>
<reference evidence="1" key="2">
    <citation type="submission" date="2017-06" db="EMBL/GenBank/DDBJ databases">
        <title>WGS assembly of Brachypodium distachyon.</title>
        <authorList>
            <consortium name="The International Brachypodium Initiative"/>
            <person name="Lucas S."/>
            <person name="Harmon-Smith M."/>
            <person name="Lail K."/>
            <person name="Tice H."/>
            <person name="Grimwood J."/>
            <person name="Bruce D."/>
            <person name="Barry K."/>
            <person name="Shu S."/>
            <person name="Lindquist E."/>
            <person name="Wang M."/>
            <person name="Pitluck S."/>
            <person name="Vogel J.P."/>
            <person name="Garvin D.F."/>
            <person name="Mockler T.C."/>
            <person name="Schmutz J."/>
            <person name="Rokhsar D."/>
            <person name="Bevan M.W."/>
        </authorList>
    </citation>
    <scope>NUCLEOTIDE SEQUENCE</scope>
    <source>
        <strain evidence="1">Bd21</strain>
    </source>
</reference>
<reference evidence="1 2" key="1">
    <citation type="journal article" date="2010" name="Nature">
        <title>Genome sequencing and analysis of the model grass Brachypodium distachyon.</title>
        <authorList>
            <consortium name="International Brachypodium Initiative"/>
        </authorList>
    </citation>
    <scope>NUCLEOTIDE SEQUENCE [LARGE SCALE GENOMIC DNA]</scope>
    <source>
        <strain evidence="1 2">Bd21</strain>
    </source>
</reference>
<dbReference type="EnsemblPlants" id="KQJ81783">
    <property type="protein sequence ID" value="KQJ81783"/>
    <property type="gene ID" value="BRADI_5g03065v3"/>
</dbReference>